<protein>
    <submittedName>
        <fullName evidence="1">Uncharacterized protein</fullName>
    </submittedName>
</protein>
<reference evidence="2" key="2">
    <citation type="journal article" date="2008" name="Nucleic Acids Res.">
        <title>The rice annotation project database (RAP-DB): 2008 update.</title>
        <authorList>
            <consortium name="The rice annotation project (RAP)"/>
        </authorList>
    </citation>
    <scope>GENOME REANNOTATION</scope>
    <source>
        <strain evidence="2">cv. Nipponbare</strain>
    </source>
</reference>
<dbReference type="AlphaFoldDB" id="Q6ERH0"/>
<organism evidence="1 2">
    <name type="scientific">Oryza sativa subsp. japonica</name>
    <name type="common">Rice</name>
    <dbReference type="NCBI Taxonomy" id="39947"/>
    <lineage>
        <taxon>Eukaryota</taxon>
        <taxon>Viridiplantae</taxon>
        <taxon>Streptophyta</taxon>
        <taxon>Embryophyta</taxon>
        <taxon>Tracheophyta</taxon>
        <taxon>Spermatophyta</taxon>
        <taxon>Magnoliopsida</taxon>
        <taxon>Liliopsida</taxon>
        <taxon>Poales</taxon>
        <taxon>Poaceae</taxon>
        <taxon>BOP clade</taxon>
        <taxon>Oryzoideae</taxon>
        <taxon>Oryzeae</taxon>
        <taxon>Oryzinae</taxon>
        <taxon>Oryza</taxon>
        <taxon>Oryza sativa</taxon>
    </lineage>
</organism>
<reference evidence="2" key="1">
    <citation type="journal article" date="2005" name="Nature">
        <title>The map-based sequence of the rice genome.</title>
        <authorList>
            <consortium name="International rice genome sequencing project (IRGSP)"/>
            <person name="Matsumoto T."/>
            <person name="Wu J."/>
            <person name="Kanamori H."/>
            <person name="Katayose Y."/>
            <person name="Fujisawa M."/>
            <person name="Namiki N."/>
            <person name="Mizuno H."/>
            <person name="Yamamoto K."/>
            <person name="Antonio B.A."/>
            <person name="Baba T."/>
            <person name="Sakata K."/>
            <person name="Nagamura Y."/>
            <person name="Aoki H."/>
            <person name="Arikawa K."/>
            <person name="Arita K."/>
            <person name="Bito T."/>
            <person name="Chiden Y."/>
            <person name="Fujitsuka N."/>
            <person name="Fukunaka R."/>
            <person name="Hamada M."/>
            <person name="Harada C."/>
            <person name="Hayashi A."/>
            <person name="Hijishita S."/>
            <person name="Honda M."/>
            <person name="Hosokawa S."/>
            <person name="Ichikawa Y."/>
            <person name="Idonuma A."/>
            <person name="Iijima M."/>
            <person name="Ikeda M."/>
            <person name="Ikeno M."/>
            <person name="Ito K."/>
            <person name="Ito S."/>
            <person name="Ito T."/>
            <person name="Ito Y."/>
            <person name="Ito Y."/>
            <person name="Iwabuchi A."/>
            <person name="Kamiya K."/>
            <person name="Karasawa W."/>
            <person name="Kurita K."/>
            <person name="Katagiri S."/>
            <person name="Kikuta A."/>
            <person name="Kobayashi H."/>
            <person name="Kobayashi N."/>
            <person name="Machita K."/>
            <person name="Maehara T."/>
            <person name="Masukawa M."/>
            <person name="Mizubayashi T."/>
            <person name="Mukai Y."/>
            <person name="Nagasaki H."/>
            <person name="Nagata Y."/>
            <person name="Naito S."/>
            <person name="Nakashima M."/>
            <person name="Nakama Y."/>
            <person name="Nakamichi Y."/>
            <person name="Nakamura M."/>
            <person name="Meguro A."/>
            <person name="Negishi M."/>
            <person name="Ohta I."/>
            <person name="Ohta T."/>
            <person name="Okamoto M."/>
            <person name="Ono N."/>
            <person name="Saji S."/>
            <person name="Sakaguchi M."/>
            <person name="Sakai K."/>
            <person name="Shibata M."/>
            <person name="Shimokawa T."/>
            <person name="Song J."/>
            <person name="Takazaki Y."/>
            <person name="Terasawa K."/>
            <person name="Tsugane M."/>
            <person name="Tsuji K."/>
            <person name="Ueda S."/>
            <person name="Waki K."/>
            <person name="Yamagata H."/>
            <person name="Yamamoto M."/>
            <person name="Yamamoto S."/>
            <person name="Yamane H."/>
            <person name="Yoshiki S."/>
            <person name="Yoshihara R."/>
            <person name="Yukawa K."/>
            <person name="Zhong H."/>
            <person name="Yano M."/>
            <person name="Yuan Q."/>
            <person name="Ouyang S."/>
            <person name="Liu J."/>
            <person name="Jones K.M."/>
            <person name="Gansberger K."/>
            <person name="Moffat K."/>
            <person name="Hill J."/>
            <person name="Bera J."/>
            <person name="Fadrosh D."/>
            <person name="Jin S."/>
            <person name="Johri S."/>
            <person name="Kim M."/>
            <person name="Overton L."/>
            <person name="Reardon M."/>
            <person name="Tsitrin T."/>
            <person name="Vuong H."/>
            <person name="Weaver B."/>
            <person name="Ciecko A."/>
            <person name="Tallon L."/>
            <person name="Jackson J."/>
            <person name="Pai G."/>
            <person name="Aken S.V."/>
            <person name="Utterback T."/>
            <person name="Reidmuller S."/>
            <person name="Feldblyum T."/>
            <person name="Hsiao J."/>
            <person name="Zismann V."/>
            <person name="Iobst S."/>
            <person name="de Vazeille A.R."/>
            <person name="Buell C.R."/>
            <person name="Ying K."/>
            <person name="Li Y."/>
            <person name="Lu T."/>
            <person name="Huang Y."/>
            <person name="Zhao Q."/>
            <person name="Feng Q."/>
            <person name="Zhang L."/>
            <person name="Zhu J."/>
            <person name="Weng Q."/>
            <person name="Mu J."/>
            <person name="Lu Y."/>
            <person name="Fan D."/>
            <person name="Liu Y."/>
            <person name="Guan J."/>
            <person name="Zhang Y."/>
            <person name="Yu S."/>
            <person name="Liu X."/>
            <person name="Zhang Y."/>
            <person name="Hong G."/>
            <person name="Han B."/>
            <person name="Choisne N."/>
            <person name="Demange N."/>
            <person name="Orjeda G."/>
            <person name="Samain S."/>
            <person name="Cattolico L."/>
            <person name="Pelletier E."/>
            <person name="Couloux A."/>
            <person name="Segurens B."/>
            <person name="Wincker P."/>
            <person name="D'Hont A."/>
            <person name="Scarpelli C."/>
            <person name="Weissenbach J."/>
            <person name="Salanoubat M."/>
            <person name="Quetier F."/>
            <person name="Yu Y."/>
            <person name="Kim H.R."/>
            <person name="Rambo T."/>
            <person name="Currie J."/>
            <person name="Collura K."/>
            <person name="Luo M."/>
            <person name="Yang T."/>
            <person name="Ammiraju J.S.S."/>
            <person name="Engler F."/>
            <person name="Soderlund C."/>
            <person name="Wing R.A."/>
            <person name="Palmer L.E."/>
            <person name="de la Bastide M."/>
            <person name="Spiegel L."/>
            <person name="Nascimento L."/>
            <person name="Zutavern T."/>
            <person name="O'Shaughnessy A."/>
            <person name="Dike S."/>
            <person name="Dedhia N."/>
            <person name="Preston R."/>
            <person name="Balija V."/>
            <person name="McCombie W.R."/>
            <person name="Chow T."/>
            <person name="Chen H."/>
            <person name="Chung M."/>
            <person name="Chen C."/>
            <person name="Shaw J."/>
            <person name="Wu H."/>
            <person name="Hsiao K."/>
            <person name="Chao Y."/>
            <person name="Chu M."/>
            <person name="Cheng C."/>
            <person name="Hour A."/>
            <person name="Lee P."/>
            <person name="Lin S."/>
            <person name="Lin Y."/>
            <person name="Liou J."/>
            <person name="Liu S."/>
            <person name="Hsing Y."/>
            <person name="Raghuvanshi S."/>
            <person name="Mohanty A."/>
            <person name="Bharti A.K."/>
            <person name="Gaur A."/>
            <person name="Gupta V."/>
            <person name="Kumar D."/>
            <person name="Ravi V."/>
            <person name="Vij S."/>
            <person name="Kapur A."/>
            <person name="Khurana P."/>
            <person name="Khurana P."/>
            <person name="Khurana J.P."/>
            <person name="Tyagi A.K."/>
            <person name="Gaikwad K."/>
            <person name="Singh A."/>
            <person name="Dalal V."/>
            <person name="Srivastava S."/>
            <person name="Dixit A."/>
            <person name="Pal A.K."/>
            <person name="Ghazi I.A."/>
            <person name="Yadav M."/>
            <person name="Pandit A."/>
            <person name="Bhargava A."/>
            <person name="Sureshbabu K."/>
            <person name="Batra K."/>
            <person name="Sharma T.R."/>
            <person name="Mohapatra T."/>
            <person name="Singh N.K."/>
            <person name="Messing J."/>
            <person name="Nelson A.B."/>
            <person name="Fuks G."/>
            <person name="Kavchok S."/>
            <person name="Keizer G."/>
            <person name="Linton E."/>
            <person name="Llaca V."/>
            <person name="Song R."/>
            <person name="Tanyolac B."/>
            <person name="Young S."/>
            <person name="Ho-Il K."/>
            <person name="Hahn J.H."/>
            <person name="Sangsakoo G."/>
            <person name="Vanavichit A."/>
            <person name="de Mattos Luiz.A.T."/>
            <person name="Zimmer P.D."/>
            <person name="Malone G."/>
            <person name="Dellagostin O."/>
            <person name="de Oliveira A.C."/>
            <person name="Bevan M."/>
            <person name="Bancroft I."/>
            <person name="Minx P."/>
            <person name="Cordum H."/>
            <person name="Wilson R."/>
            <person name="Cheng Z."/>
            <person name="Jin W."/>
            <person name="Jiang J."/>
            <person name="Leong S.A."/>
            <person name="Iwama H."/>
            <person name="Gojobori T."/>
            <person name="Itoh T."/>
            <person name="Niimura Y."/>
            <person name="Fujii Y."/>
            <person name="Habara T."/>
            <person name="Sakai H."/>
            <person name="Sato Y."/>
            <person name="Wilson G."/>
            <person name="Kumar K."/>
            <person name="McCouch S."/>
            <person name="Juretic N."/>
            <person name="Hoen D."/>
            <person name="Wright S."/>
            <person name="Bruskiewich R."/>
            <person name="Bureau T."/>
            <person name="Miyao A."/>
            <person name="Hirochika H."/>
            <person name="Nishikawa T."/>
            <person name="Kadowaki K."/>
            <person name="Sugiura M."/>
            <person name="Burr B."/>
            <person name="Sasaki T."/>
        </authorList>
    </citation>
    <scope>NUCLEOTIDE SEQUENCE [LARGE SCALE GENOMIC DNA]</scope>
    <source>
        <strain evidence="2">cv. Nipponbare</strain>
    </source>
</reference>
<sequence length="143" mass="15825">MYFFPSIRLEAGRTLMGLTLAEESLTRRPGLPAGRRWIHTCSGSPHIAHRMCSTNCLTGTAPRLYASDLAFPRHVHSRAVQLGLLLQHVRAECSAALVRLFGRRRETGATLGDCELGISPLPLLDMSRHYMIRLVLISVGCLC</sequence>
<dbReference type="EMBL" id="AP005566">
    <property type="protein sequence ID" value="BAD28750.1"/>
    <property type="molecule type" value="Genomic_DNA"/>
</dbReference>
<evidence type="ECO:0000313" key="2">
    <source>
        <dbReference type="Proteomes" id="UP000000763"/>
    </source>
</evidence>
<gene>
    <name evidence="1" type="primary">OJ1253_E02.40</name>
</gene>
<evidence type="ECO:0000313" key="1">
    <source>
        <dbReference type="EMBL" id="BAD28750.1"/>
    </source>
</evidence>
<proteinExistence type="predicted"/>
<dbReference type="Proteomes" id="UP000000763">
    <property type="component" value="Chromosome 9"/>
</dbReference>
<accession>Q6ERH0</accession>
<name>Q6ERH0_ORYSJ</name>